<keyword evidence="1" id="KW-0812">Transmembrane</keyword>
<keyword evidence="1" id="KW-1133">Transmembrane helix</keyword>
<feature type="transmembrane region" description="Helical" evidence="1">
    <location>
        <begin position="114"/>
        <end position="133"/>
    </location>
</feature>
<dbReference type="Proteomes" id="UP000237105">
    <property type="component" value="Unassembled WGS sequence"/>
</dbReference>
<dbReference type="AlphaFoldDB" id="A0A2P5DDN9"/>
<keyword evidence="3" id="KW-1185">Reference proteome</keyword>
<evidence type="ECO:0000256" key="1">
    <source>
        <dbReference type="SAM" id="Phobius"/>
    </source>
</evidence>
<feature type="transmembrane region" description="Helical" evidence="1">
    <location>
        <begin position="43"/>
        <end position="66"/>
    </location>
</feature>
<feature type="transmembrane region" description="Helical" evidence="1">
    <location>
        <begin position="86"/>
        <end position="108"/>
    </location>
</feature>
<dbReference type="OrthoDB" id="10389402at2759"/>
<dbReference type="EMBL" id="JXTB01000044">
    <property type="protein sequence ID" value="PON71413.1"/>
    <property type="molecule type" value="Genomic_DNA"/>
</dbReference>
<reference evidence="3" key="1">
    <citation type="submission" date="2016-06" db="EMBL/GenBank/DDBJ databases">
        <title>Parallel loss of symbiosis genes in relatives of nitrogen-fixing non-legume Parasponia.</title>
        <authorList>
            <person name="Van Velzen R."/>
            <person name="Holmer R."/>
            <person name="Bu F."/>
            <person name="Rutten L."/>
            <person name="Van Zeijl A."/>
            <person name="Liu W."/>
            <person name="Santuari L."/>
            <person name="Cao Q."/>
            <person name="Sharma T."/>
            <person name="Shen D."/>
            <person name="Roswanjaya Y."/>
            <person name="Wardhani T."/>
            <person name="Kalhor M.S."/>
            <person name="Jansen J."/>
            <person name="Van den Hoogen J."/>
            <person name="Gungor B."/>
            <person name="Hartog M."/>
            <person name="Hontelez J."/>
            <person name="Verver J."/>
            <person name="Yang W.-C."/>
            <person name="Schijlen E."/>
            <person name="Repin R."/>
            <person name="Schilthuizen M."/>
            <person name="Schranz E."/>
            <person name="Heidstra R."/>
            <person name="Miyata K."/>
            <person name="Fedorova E."/>
            <person name="Kohlen W."/>
            <person name="Bisseling T."/>
            <person name="Smit S."/>
            <person name="Geurts R."/>
        </authorList>
    </citation>
    <scope>NUCLEOTIDE SEQUENCE [LARGE SCALE GENOMIC DNA]</scope>
    <source>
        <strain evidence="3">cv. WU1-14</strain>
    </source>
</reference>
<keyword evidence="1" id="KW-0472">Membrane</keyword>
<proteinExistence type="predicted"/>
<name>A0A2P5DDN9_PARAD</name>
<accession>A0A2P5DDN9</accession>
<evidence type="ECO:0000313" key="3">
    <source>
        <dbReference type="Proteomes" id="UP000237105"/>
    </source>
</evidence>
<evidence type="ECO:0000313" key="2">
    <source>
        <dbReference type="EMBL" id="PON71413.1"/>
    </source>
</evidence>
<gene>
    <name evidence="2" type="ORF">PanWU01x14_072100</name>
</gene>
<comment type="caution">
    <text evidence="2">The sequence shown here is derived from an EMBL/GenBank/DDBJ whole genome shotgun (WGS) entry which is preliminary data.</text>
</comment>
<sequence length="179" mass="20911">MVYTLLWLVFTLVVVTEWMLMLYLLLANCIIPPTDVYSVEFLTVFFTVMIRSALLIMAFRISLFYLTPSNASKIYHDLKRLYKFHLWCYSTNRFVVAFVKGLFFTQTMAKAPRLLYYVYVFVKYFVFVTLRCLSPFPIFSKCLSITTSTSNKCSTVNLVARSVLNIYLKMGHKSRATRA</sequence>
<protein>
    <submittedName>
        <fullName evidence="2">Uncharacterized protein</fullName>
    </submittedName>
</protein>
<organism evidence="2 3">
    <name type="scientific">Parasponia andersonii</name>
    <name type="common">Sponia andersonii</name>
    <dbReference type="NCBI Taxonomy" id="3476"/>
    <lineage>
        <taxon>Eukaryota</taxon>
        <taxon>Viridiplantae</taxon>
        <taxon>Streptophyta</taxon>
        <taxon>Embryophyta</taxon>
        <taxon>Tracheophyta</taxon>
        <taxon>Spermatophyta</taxon>
        <taxon>Magnoliopsida</taxon>
        <taxon>eudicotyledons</taxon>
        <taxon>Gunneridae</taxon>
        <taxon>Pentapetalae</taxon>
        <taxon>rosids</taxon>
        <taxon>fabids</taxon>
        <taxon>Rosales</taxon>
        <taxon>Cannabaceae</taxon>
        <taxon>Parasponia</taxon>
    </lineage>
</organism>